<evidence type="ECO:0000313" key="3">
    <source>
        <dbReference type="EMBL" id="EKB47613.1"/>
    </source>
</evidence>
<gene>
    <name evidence="3" type="ORF">B879_03772</name>
</gene>
<dbReference type="EMBL" id="AMGM01000107">
    <property type="protein sequence ID" value="EKB47613.1"/>
    <property type="molecule type" value="Genomic_DNA"/>
</dbReference>
<protein>
    <submittedName>
        <fullName evidence="3">Uncharacterized protein</fullName>
    </submittedName>
</protein>
<keyword evidence="4" id="KW-1185">Reference proteome</keyword>
<feature type="region of interest" description="Disordered" evidence="2">
    <location>
        <begin position="94"/>
        <end position="128"/>
    </location>
</feature>
<dbReference type="AlphaFoldDB" id="K1LB44"/>
<evidence type="ECO:0000256" key="2">
    <source>
        <dbReference type="SAM" id="MobiDB-lite"/>
    </source>
</evidence>
<name>K1LB44_CECL9</name>
<proteinExistence type="predicted"/>
<reference evidence="3 4" key="1">
    <citation type="journal article" date="2012" name="J. Bacteriol.">
        <title>Draft Genome Sequence of Cecembia lonarensis Strain LW9T, Isolated from Lonar Lake, a Haloalkaline Lake in India.</title>
        <authorList>
            <person name="Shivaji S."/>
            <person name="Ara S."/>
            <person name="Singh A."/>
            <person name="Pinnaka A.K."/>
        </authorList>
    </citation>
    <scope>NUCLEOTIDE SEQUENCE [LARGE SCALE GENOMIC DNA]</scope>
    <source>
        <strain evidence="3 4">LW9</strain>
    </source>
</reference>
<evidence type="ECO:0000256" key="1">
    <source>
        <dbReference type="SAM" id="Coils"/>
    </source>
</evidence>
<comment type="caution">
    <text evidence="3">The sequence shown here is derived from an EMBL/GenBank/DDBJ whole genome shotgun (WGS) entry which is preliminary data.</text>
</comment>
<organism evidence="3 4">
    <name type="scientific">Cecembia lonarensis (strain CCUG 58316 / KCTC 22772 / LW9)</name>
    <dbReference type="NCBI Taxonomy" id="1225176"/>
    <lineage>
        <taxon>Bacteria</taxon>
        <taxon>Pseudomonadati</taxon>
        <taxon>Bacteroidota</taxon>
        <taxon>Cytophagia</taxon>
        <taxon>Cytophagales</taxon>
        <taxon>Cyclobacteriaceae</taxon>
        <taxon>Cecembia</taxon>
    </lineage>
</organism>
<dbReference type="Proteomes" id="UP000004478">
    <property type="component" value="Unassembled WGS sequence"/>
</dbReference>
<keyword evidence="1" id="KW-0175">Coiled coil</keyword>
<accession>K1LB44</accession>
<sequence length="128" mass="14821">MKNSVEWGLYEKAGFNLLHKNSKLTLDQKEVEKDSSLELVSKEKTPPGNIFIYSKVGKLIFEVENLKRQIKTIEAKKTAAKTVISPMPLKVEDKPKRRVWSWEEDPGKKSSPKGEKPLRSWEKELRKL</sequence>
<feature type="coiled-coil region" evidence="1">
    <location>
        <begin position="56"/>
        <end position="83"/>
    </location>
</feature>
<feature type="compositionally biased region" description="Basic and acidic residues" evidence="2">
    <location>
        <begin position="105"/>
        <end position="128"/>
    </location>
</feature>
<evidence type="ECO:0000313" key="4">
    <source>
        <dbReference type="Proteomes" id="UP000004478"/>
    </source>
</evidence>